<proteinExistence type="predicted"/>
<dbReference type="Pfam" id="PF13997">
    <property type="entry name" value="YqjK"/>
    <property type="match status" value="1"/>
</dbReference>
<gene>
    <name evidence="1" type="ORF">DES54_1528</name>
</gene>
<dbReference type="Proteomes" id="UP000253046">
    <property type="component" value="Unassembled WGS sequence"/>
</dbReference>
<dbReference type="AlphaFoldDB" id="A0A366HYG2"/>
<protein>
    <submittedName>
        <fullName evidence="1">YqjK-like protein</fullName>
    </submittedName>
</protein>
<keyword evidence="2" id="KW-1185">Reference proteome</keyword>
<name>A0A366HYG2_9GAMM</name>
<reference evidence="1 2" key="1">
    <citation type="submission" date="2018-06" db="EMBL/GenBank/DDBJ databases">
        <title>Genomic Encyclopedia of Type Strains, Phase IV (KMG-IV): sequencing the most valuable type-strain genomes for metagenomic binning, comparative biology and taxonomic classification.</title>
        <authorList>
            <person name="Goeker M."/>
        </authorList>
    </citation>
    <scope>NUCLEOTIDE SEQUENCE [LARGE SCALE GENOMIC DNA]</scope>
    <source>
        <strain evidence="1 2">DSM 30166</strain>
    </source>
</reference>
<dbReference type="InterPro" id="IPR025612">
    <property type="entry name" value="YqjK"/>
</dbReference>
<accession>A0A366HYG2</accession>
<dbReference type="OrthoDB" id="6504948at2"/>
<evidence type="ECO:0000313" key="1">
    <source>
        <dbReference type="EMBL" id="RBP58297.1"/>
    </source>
</evidence>
<dbReference type="EMBL" id="QNRY01000052">
    <property type="protein sequence ID" value="RBP58297.1"/>
    <property type="molecule type" value="Genomic_DNA"/>
</dbReference>
<organism evidence="1 2">
    <name type="scientific">Brenneria salicis ATCC 15712 = DSM 30166</name>
    <dbReference type="NCBI Taxonomy" id="714314"/>
    <lineage>
        <taxon>Bacteria</taxon>
        <taxon>Pseudomonadati</taxon>
        <taxon>Pseudomonadota</taxon>
        <taxon>Gammaproteobacteria</taxon>
        <taxon>Enterobacterales</taxon>
        <taxon>Pectobacteriaceae</taxon>
        <taxon>Brenneria</taxon>
    </lineage>
</organism>
<evidence type="ECO:0000313" key="2">
    <source>
        <dbReference type="Proteomes" id="UP000253046"/>
    </source>
</evidence>
<dbReference type="RefSeq" id="WP_113869121.1">
    <property type="nucleotide sequence ID" value="NZ_AGJP01000001.1"/>
</dbReference>
<comment type="caution">
    <text evidence="1">The sequence shown here is derived from an EMBL/GenBank/DDBJ whole genome shotgun (WGS) entry which is preliminary data.</text>
</comment>
<sequence>MSQQQRDRKKAQLLRTIQQQRLDLCAGKNAWLDSTAKYDRYWHGLVQWRRYWIVGSGLIALYNVRHPSRLLRWGKRAIGLWGTVRLIRKTLFLR</sequence>